<evidence type="ECO:0000313" key="10">
    <source>
        <dbReference type="EMBL" id="UXF58261.1"/>
    </source>
</evidence>
<feature type="transmembrane region" description="Helical" evidence="9">
    <location>
        <begin position="82"/>
        <end position="103"/>
    </location>
</feature>
<evidence type="ECO:0000256" key="4">
    <source>
        <dbReference type="ARBA" id="ARBA00022448"/>
    </source>
</evidence>
<gene>
    <name evidence="10" type="primary">ND3</name>
</gene>
<evidence type="ECO:0000256" key="9">
    <source>
        <dbReference type="RuleBase" id="RU003640"/>
    </source>
</evidence>
<protein>
    <recommendedName>
        <fullName evidence="3 9">NADH-ubiquinone oxidoreductase chain 3</fullName>
        <ecNumber evidence="9">7.1.1.2</ecNumber>
    </recommendedName>
</protein>
<geneLocation type="mitochondrion" evidence="10"/>
<dbReference type="Gene3D" id="1.20.58.1610">
    <property type="entry name" value="NADH:ubiquinone/plastoquinone oxidoreductase, chain 3"/>
    <property type="match status" value="1"/>
</dbReference>
<accession>A0A977Q6U1</accession>
<dbReference type="PANTHER" id="PTHR11058:SF9">
    <property type="entry name" value="NADH-UBIQUINONE OXIDOREDUCTASE CHAIN 3"/>
    <property type="match status" value="1"/>
</dbReference>
<evidence type="ECO:0000256" key="1">
    <source>
        <dbReference type="ARBA" id="ARBA00004370"/>
    </source>
</evidence>
<keyword evidence="9" id="KW-0520">NAD</keyword>
<keyword evidence="7 9" id="KW-0472">Membrane</keyword>
<dbReference type="EC" id="7.1.1.2" evidence="9"/>
<dbReference type="InterPro" id="IPR000440">
    <property type="entry name" value="NADH_UbQ/plastoQ_OxRdtase_su3"/>
</dbReference>
<sequence>MYYIMMISLLLVSLVYAMFMLLFYKSKFYMDSVIPYECGFNPSSSTRLTFSYRFFLISILFIIFDVEIVLLLPVPFGGGSILLIWFFFFFMLILIMGLLYEYVWGSLDW</sequence>
<proteinExistence type="inferred from homology"/>
<evidence type="ECO:0000256" key="3">
    <source>
        <dbReference type="ARBA" id="ARBA00021007"/>
    </source>
</evidence>
<keyword evidence="9 10" id="KW-0496">Mitochondrion</keyword>
<name>A0A977Q6U1_9ARAC</name>
<dbReference type="AlphaFoldDB" id="A0A977Q6U1"/>
<keyword evidence="9" id="KW-1278">Translocase</keyword>
<keyword evidence="9" id="KW-0249">Electron transport</keyword>
<keyword evidence="4 9" id="KW-0813">Transport</keyword>
<evidence type="ECO:0000256" key="2">
    <source>
        <dbReference type="ARBA" id="ARBA00008472"/>
    </source>
</evidence>
<evidence type="ECO:0000256" key="7">
    <source>
        <dbReference type="ARBA" id="ARBA00023136"/>
    </source>
</evidence>
<dbReference type="EMBL" id="MZ507571">
    <property type="protein sequence ID" value="UXF58261.1"/>
    <property type="molecule type" value="Genomic_DNA"/>
</dbReference>
<dbReference type="GO" id="GO:0031966">
    <property type="term" value="C:mitochondrial membrane"/>
    <property type="evidence" value="ECO:0007669"/>
    <property type="project" value="UniProtKB-SubCell"/>
</dbReference>
<feature type="transmembrane region" description="Helical" evidence="9">
    <location>
        <begin position="6"/>
        <end position="24"/>
    </location>
</feature>
<comment type="similarity">
    <text evidence="2 9">Belongs to the complex I subunit 3 family.</text>
</comment>
<keyword evidence="9" id="KW-0830">Ubiquinone</keyword>
<keyword evidence="5 9" id="KW-0812">Transmembrane</keyword>
<dbReference type="GO" id="GO:0030964">
    <property type="term" value="C:NADH dehydrogenase complex"/>
    <property type="evidence" value="ECO:0007669"/>
    <property type="project" value="TreeGrafter"/>
</dbReference>
<keyword evidence="6 9" id="KW-1133">Transmembrane helix</keyword>
<dbReference type="PANTHER" id="PTHR11058">
    <property type="entry name" value="NADH-UBIQUINONE OXIDOREDUCTASE CHAIN 3"/>
    <property type="match status" value="1"/>
</dbReference>
<dbReference type="GO" id="GO:0008137">
    <property type="term" value="F:NADH dehydrogenase (ubiquinone) activity"/>
    <property type="evidence" value="ECO:0007669"/>
    <property type="project" value="UniProtKB-UniRule"/>
</dbReference>
<evidence type="ECO:0000256" key="8">
    <source>
        <dbReference type="ARBA" id="ARBA00049551"/>
    </source>
</evidence>
<comment type="function">
    <text evidence="9">Core subunit of the mitochondrial membrane respiratory chain NADH dehydrogenase (Complex I) which catalyzes electron transfer from NADH through the respiratory chain, using ubiquinone as an electron acceptor. Essential for the catalytic activity of complex I.</text>
</comment>
<keyword evidence="9" id="KW-0679">Respiratory chain</keyword>
<comment type="subcellular location">
    <subcellularLocation>
        <location evidence="1">Membrane</location>
    </subcellularLocation>
    <subcellularLocation>
        <location evidence="9">Mitochondrion membrane</location>
        <topology evidence="9">Multi-pass membrane protein</topology>
    </subcellularLocation>
</comment>
<dbReference type="InterPro" id="IPR038430">
    <property type="entry name" value="NDAH_ubi_oxred_su3_sf"/>
</dbReference>
<comment type="catalytic activity">
    <reaction evidence="8 9">
        <text>a ubiquinone + NADH + 5 H(+)(in) = a ubiquinol + NAD(+) + 4 H(+)(out)</text>
        <dbReference type="Rhea" id="RHEA:29091"/>
        <dbReference type="Rhea" id="RHEA-COMP:9565"/>
        <dbReference type="Rhea" id="RHEA-COMP:9566"/>
        <dbReference type="ChEBI" id="CHEBI:15378"/>
        <dbReference type="ChEBI" id="CHEBI:16389"/>
        <dbReference type="ChEBI" id="CHEBI:17976"/>
        <dbReference type="ChEBI" id="CHEBI:57540"/>
        <dbReference type="ChEBI" id="CHEBI:57945"/>
        <dbReference type="EC" id="7.1.1.2"/>
    </reaction>
</comment>
<evidence type="ECO:0000256" key="5">
    <source>
        <dbReference type="ARBA" id="ARBA00022692"/>
    </source>
</evidence>
<feature type="transmembrane region" description="Helical" evidence="9">
    <location>
        <begin position="54"/>
        <end position="76"/>
    </location>
</feature>
<organism evidence="10">
    <name type="scientific">Philodromus sp</name>
    <dbReference type="NCBI Taxonomy" id="2975155"/>
    <lineage>
        <taxon>Eukaryota</taxon>
        <taxon>Metazoa</taxon>
        <taxon>Ecdysozoa</taxon>
        <taxon>Arthropoda</taxon>
        <taxon>Chelicerata</taxon>
        <taxon>Arachnida</taxon>
        <taxon>Araneae</taxon>
        <taxon>Araneomorphae</taxon>
        <taxon>Entelegynae</taxon>
        <taxon>Dionycha</taxon>
        <taxon>Philodromidae</taxon>
        <taxon>Philodromus</taxon>
    </lineage>
</organism>
<dbReference type="Pfam" id="PF00507">
    <property type="entry name" value="Oxidored_q4"/>
    <property type="match status" value="1"/>
</dbReference>
<reference evidence="10" key="1">
    <citation type="submission" date="2021-07" db="EMBL/GenBank/DDBJ databases">
        <authorList>
            <person name="Yuan M.L."/>
            <person name="Li M."/>
        </authorList>
    </citation>
    <scope>NUCLEOTIDE SEQUENCE</scope>
</reference>
<evidence type="ECO:0000256" key="6">
    <source>
        <dbReference type="ARBA" id="ARBA00022989"/>
    </source>
</evidence>